<feature type="transmembrane region" description="Helical" evidence="1">
    <location>
        <begin position="72"/>
        <end position="90"/>
    </location>
</feature>
<evidence type="ECO:0000313" key="2">
    <source>
        <dbReference type="EMBL" id="MDC3981437.1"/>
    </source>
</evidence>
<dbReference type="AlphaFoldDB" id="A0A9X3X0I1"/>
<name>A0A9X3X0I1_9BACT</name>
<accession>A0A9X3X0I1</accession>
<sequence>MADERAGGAAKVALDPEEEWKRAVARRREYTIRNTKAMAAGILVAVVNSAALIGGLFSVMEGDWDGSRPGSMARLLALLATPGVLVGIWVRNKLKVPNS</sequence>
<proteinExistence type="predicted"/>
<evidence type="ECO:0000313" key="3">
    <source>
        <dbReference type="Proteomes" id="UP001151081"/>
    </source>
</evidence>
<keyword evidence="1" id="KW-0812">Transmembrane</keyword>
<comment type="caution">
    <text evidence="2">The sequence shown here is derived from an EMBL/GenBank/DDBJ whole genome shotgun (WGS) entry which is preliminary data.</text>
</comment>
<dbReference type="EMBL" id="JAGTJJ010000004">
    <property type="protein sequence ID" value="MDC3981437.1"/>
    <property type="molecule type" value="Genomic_DNA"/>
</dbReference>
<reference evidence="2 3" key="1">
    <citation type="submission" date="2021-04" db="EMBL/GenBank/DDBJ databases">
        <title>Genome analysis of Polyangium sp.</title>
        <authorList>
            <person name="Li Y."/>
            <person name="Wang J."/>
        </authorList>
    </citation>
    <scope>NUCLEOTIDE SEQUENCE [LARGE SCALE GENOMIC DNA]</scope>
    <source>
        <strain evidence="2 3">SDU14</strain>
    </source>
</reference>
<dbReference type="Proteomes" id="UP001151081">
    <property type="component" value="Unassembled WGS sequence"/>
</dbReference>
<protein>
    <submittedName>
        <fullName evidence="2">Uncharacterized protein</fullName>
    </submittedName>
</protein>
<dbReference type="RefSeq" id="WP_272419761.1">
    <property type="nucleotide sequence ID" value="NZ_JAGTJJ010000004.1"/>
</dbReference>
<evidence type="ECO:0000256" key="1">
    <source>
        <dbReference type="SAM" id="Phobius"/>
    </source>
</evidence>
<organism evidence="2 3">
    <name type="scientific">Polyangium jinanense</name>
    <dbReference type="NCBI Taxonomy" id="2829994"/>
    <lineage>
        <taxon>Bacteria</taxon>
        <taxon>Pseudomonadati</taxon>
        <taxon>Myxococcota</taxon>
        <taxon>Polyangia</taxon>
        <taxon>Polyangiales</taxon>
        <taxon>Polyangiaceae</taxon>
        <taxon>Polyangium</taxon>
    </lineage>
</organism>
<gene>
    <name evidence="2" type="ORF">KEG57_13070</name>
</gene>
<feature type="transmembrane region" description="Helical" evidence="1">
    <location>
        <begin position="37"/>
        <end position="60"/>
    </location>
</feature>
<keyword evidence="1" id="KW-1133">Transmembrane helix</keyword>
<keyword evidence="3" id="KW-1185">Reference proteome</keyword>
<keyword evidence="1" id="KW-0472">Membrane</keyword>